<name>A0A0N0M1I1_9GAMM</name>
<sequence length="140" mass="15231">MKKIYLALLGASMFSGVAMADTVSCYVDTQAYDEYRENQCFGGGPLSSYRQGAIVFKVNASKPIQSVTWDIASYGATPRPNSCNGNVCIVDVGRGEHEVEGCVDKIYYKDYTWADVNWCATATANYWAGGHSPLAESEGQ</sequence>
<dbReference type="RefSeq" id="WP_054452871.1">
    <property type="nucleotide sequence ID" value="NZ_LHPH01000002.1"/>
</dbReference>
<proteinExistence type="predicted"/>
<dbReference type="PATRIC" id="fig|187330.3.peg.625"/>
<dbReference type="AlphaFoldDB" id="A0A0N0M1I1"/>
<feature type="chain" id="PRO_5005855224" evidence="1">
    <location>
        <begin position="21"/>
        <end position="140"/>
    </location>
</feature>
<protein>
    <submittedName>
        <fullName evidence="2">Uncharacterized protein</fullName>
    </submittedName>
</protein>
<dbReference type="Proteomes" id="UP000037848">
    <property type="component" value="Unassembled WGS sequence"/>
</dbReference>
<accession>A0A0N0M1I1</accession>
<evidence type="ECO:0000256" key="1">
    <source>
        <dbReference type="SAM" id="SignalP"/>
    </source>
</evidence>
<organism evidence="2 3">
    <name type="scientific">Pseudoalteromonas porphyrae</name>
    <dbReference type="NCBI Taxonomy" id="187330"/>
    <lineage>
        <taxon>Bacteria</taxon>
        <taxon>Pseudomonadati</taxon>
        <taxon>Pseudomonadota</taxon>
        <taxon>Gammaproteobacteria</taxon>
        <taxon>Alteromonadales</taxon>
        <taxon>Pseudoalteromonadaceae</taxon>
        <taxon>Pseudoalteromonas</taxon>
    </lineage>
</organism>
<gene>
    <name evidence="2" type="ORF">ADS77_02930</name>
</gene>
<evidence type="ECO:0000313" key="2">
    <source>
        <dbReference type="EMBL" id="KPH65238.1"/>
    </source>
</evidence>
<dbReference type="OrthoDB" id="6293209at2"/>
<evidence type="ECO:0000313" key="3">
    <source>
        <dbReference type="Proteomes" id="UP000037848"/>
    </source>
</evidence>
<keyword evidence="3" id="KW-1185">Reference proteome</keyword>
<feature type="signal peptide" evidence="1">
    <location>
        <begin position="1"/>
        <end position="20"/>
    </location>
</feature>
<dbReference type="EMBL" id="LHPH01000002">
    <property type="protein sequence ID" value="KPH65238.1"/>
    <property type="molecule type" value="Genomic_DNA"/>
</dbReference>
<keyword evidence="1" id="KW-0732">Signal</keyword>
<reference evidence="2 3" key="1">
    <citation type="submission" date="2015-08" db="EMBL/GenBank/DDBJ databases">
        <title>Draft Genome Sequence of Pseudoalteromonas porphyrae UCD-SED14.</title>
        <authorList>
            <person name="Coil D.A."/>
            <person name="Jospin G."/>
            <person name="Lee R.D."/>
            <person name="Eisen J.A."/>
        </authorList>
    </citation>
    <scope>NUCLEOTIDE SEQUENCE [LARGE SCALE GENOMIC DNA]</scope>
    <source>
        <strain evidence="2 3">UCD-SED14</strain>
    </source>
</reference>
<comment type="caution">
    <text evidence="2">The sequence shown here is derived from an EMBL/GenBank/DDBJ whole genome shotgun (WGS) entry which is preliminary data.</text>
</comment>